<accession>A0ABN9FUZ5</accession>
<gene>
    <name evidence="2" type="ORF">SPARVUS_LOCUS12865150</name>
</gene>
<feature type="compositionally biased region" description="Basic and acidic residues" evidence="1">
    <location>
        <begin position="48"/>
        <end position="57"/>
    </location>
</feature>
<feature type="non-terminal residue" evidence="2">
    <location>
        <position position="57"/>
    </location>
</feature>
<sequence>MYVKWFDTKMTVSKTFKFATGSGPHTSHTSRSLQGPEHGSRMPASAGGDDRGCCRGR</sequence>
<feature type="compositionally biased region" description="Polar residues" evidence="1">
    <location>
        <begin position="23"/>
        <end position="33"/>
    </location>
</feature>
<evidence type="ECO:0000313" key="2">
    <source>
        <dbReference type="EMBL" id="CAI9600854.1"/>
    </source>
</evidence>
<dbReference type="Proteomes" id="UP001162483">
    <property type="component" value="Unassembled WGS sequence"/>
</dbReference>
<keyword evidence="3" id="KW-1185">Reference proteome</keyword>
<name>A0ABN9FUZ5_9NEOB</name>
<proteinExistence type="predicted"/>
<reference evidence="2" key="1">
    <citation type="submission" date="2023-05" db="EMBL/GenBank/DDBJ databases">
        <authorList>
            <person name="Stuckert A."/>
        </authorList>
    </citation>
    <scope>NUCLEOTIDE SEQUENCE</scope>
</reference>
<protein>
    <submittedName>
        <fullName evidence="2">Uncharacterized protein</fullName>
    </submittedName>
</protein>
<dbReference type="EMBL" id="CATNWA010017487">
    <property type="protein sequence ID" value="CAI9600854.1"/>
    <property type="molecule type" value="Genomic_DNA"/>
</dbReference>
<comment type="caution">
    <text evidence="2">The sequence shown here is derived from an EMBL/GenBank/DDBJ whole genome shotgun (WGS) entry which is preliminary data.</text>
</comment>
<feature type="region of interest" description="Disordered" evidence="1">
    <location>
        <begin position="18"/>
        <end position="57"/>
    </location>
</feature>
<evidence type="ECO:0000256" key="1">
    <source>
        <dbReference type="SAM" id="MobiDB-lite"/>
    </source>
</evidence>
<organism evidence="2 3">
    <name type="scientific">Staurois parvus</name>
    <dbReference type="NCBI Taxonomy" id="386267"/>
    <lineage>
        <taxon>Eukaryota</taxon>
        <taxon>Metazoa</taxon>
        <taxon>Chordata</taxon>
        <taxon>Craniata</taxon>
        <taxon>Vertebrata</taxon>
        <taxon>Euteleostomi</taxon>
        <taxon>Amphibia</taxon>
        <taxon>Batrachia</taxon>
        <taxon>Anura</taxon>
        <taxon>Neobatrachia</taxon>
        <taxon>Ranoidea</taxon>
        <taxon>Ranidae</taxon>
        <taxon>Staurois</taxon>
    </lineage>
</organism>
<evidence type="ECO:0000313" key="3">
    <source>
        <dbReference type="Proteomes" id="UP001162483"/>
    </source>
</evidence>